<organism evidence="2 3">
    <name type="scientific">Cerrena zonata</name>
    <dbReference type="NCBI Taxonomy" id="2478898"/>
    <lineage>
        <taxon>Eukaryota</taxon>
        <taxon>Fungi</taxon>
        <taxon>Dikarya</taxon>
        <taxon>Basidiomycota</taxon>
        <taxon>Agaricomycotina</taxon>
        <taxon>Agaricomycetes</taxon>
        <taxon>Polyporales</taxon>
        <taxon>Cerrenaceae</taxon>
        <taxon>Cerrena</taxon>
    </lineage>
</organism>
<feature type="compositionally biased region" description="Pro residues" evidence="1">
    <location>
        <begin position="448"/>
        <end position="464"/>
    </location>
</feature>
<feature type="compositionally biased region" description="Low complexity" evidence="1">
    <location>
        <begin position="543"/>
        <end position="564"/>
    </location>
</feature>
<keyword evidence="3" id="KW-1185">Reference proteome</keyword>
<protein>
    <submittedName>
        <fullName evidence="2">Uncharacterized protein</fullName>
    </submittedName>
</protein>
<feature type="region of interest" description="Disordered" evidence="1">
    <location>
        <begin position="1"/>
        <end position="323"/>
    </location>
</feature>
<sequence length="940" mass="101666">MSLVPPTTHSKSWWSRSKSKDAPGLRSNRSNTSLSEKTAVSSSSKAKESSTSSRLNSLVASAMGKKKKQLPIQDPPPPLPPIRPARPPSLDRSIAPGPSVSEPPPPVPPRYHLPRVDVGPTIRRYHDTDEFSDPHTISEPRTPSDHPRDRSSYQNSVMTFSDQDPFASNGIFSPFIQDPNRLSAYSDASYPDTSKRNDPMFVNRISYGSSSSNSHSLRSEGRRSKSQLSPPSFPSTLAGGPPSQTPRLPTEGSVDPFRHRRKSSTGVNDMSHPLPPQNRMVTRSRSALQAGPISSNATSDRNRVNDSSLPATTSLAFPQPPSFRSRAMTSAAIVERPGTSPLSSNFSMSGASGSGTVSSLRRKGSENFSSVHSPTTPVTPFSPHTPRTPHTPHTPFTPPTPQTPYSAVPVSRSRSASSATNAQTLVSGRPVVLVRKASAPRMIRSPPTAAPPPESDLPSPPPRSPGFVSGFVHPPPENFFDSLEDTFESPSSVAFPDKRSSSASSLSFVSKAMGLEDTGDAIYQFMKESLGHRDRRYGEEHNSPPNTMKSSKKPSSSGSISSRPKILKKAASQQNLLDQRQRGSITSIADSLASGSMGHDDFLLPLSGNNTSGSKAPRKQRSFHHPRFPLAPLASLRSSSGPSQTPPTAIVEHKKDPTQPRRRLFSSSSIKRNSSSQQQVPRSPSMHAEDDVRSITSIESLAGPSKHGKLKPFVMFSPFGVETENACISSTWQEDLVDEMKIKRGSHHSDYVPQHIMSPDAMLELEHQLEREQWGESVDQVDAPSPTYSSQKPTPKLVLDAEDLGLSPSRRPKLPRSRAISGTSDVSTLTGTSFATASEGLHLSSPGSPSQRVPPARSGWLDQQPIIDDELASLLVRSSSVMTRPAPKATPLSIRPATAQPLIPSPYYSDERKYYYCIAYAKTLHCTPTATSCSSKDVAG</sequence>
<feature type="compositionally biased region" description="Polar residues" evidence="1">
    <location>
        <begin position="366"/>
        <end position="378"/>
    </location>
</feature>
<evidence type="ECO:0000256" key="1">
    <source>
        <dbReference type="SAM" id="MobiDB-lite"/>
    </source>
</evidence>
<feature type="compositionally biased region" description="Pro residues" evidence="1">
    <location>
        <begin position="101"/>
        <end position="111"/>
    </location>
</feature>
<feature type="compositionally biased region" description="Basic and acidic residues" evidence="1">
    <location>
        <begin position="124"/>
        <end position="151"/>
    </location>
</feature>
<dbReference type="Proteomes" id="UP001385951">
    <property type="component" value="Unassembled WGS sequence"/>
</dbReference>
<name>A0AAW0GRC0_9APHY</name>
<dbReference type="EMBL" id="JASBNA010000002">
    <property type="protein sequence ID" value="KAK7695182.1"/>
    <property type="molecule type" value="Genomic_DNA"/>
</dbReference>
<accession>A0AAW0GRC0</accession>
<comment type="caution">
    <text evidence="2">The sequence shown here is derived from an EMBL/GenBank/DDBJ whole genome shotgun (WGS) entry which is preliminary data.</text>
</comment>
<feature type="region of interest" description="Disordered" evidence="1">
    <location>
        <begin position="532"/>
        <end position="582"/>
    </location>
</feature>
<feature type="compositionally biased region" description="Polar residues" evidence="1">
    <location>
        <begin position="820"/>
        <end position="829"/>
    </location>
</feature>
<feature type="compositionally biased region" description="Basic and acidic residues" evidence="1">
    <location>
        <begin position="532"/>
        <end position="542"/>
    </location>
</feature>
<feature type="compositionally biased region" description="Low complexity" evidence="1">
    <location>
        <begin position="32"/>
        <end position="53"/>
    </location>
</feature>
<feature type="compositionally biased region" description="Polar residues" evidence="1">
    <location>
        <begin position="571"/>
        <end position="582"/>
    </location>
</feature>
<feature type="compositionally biased region" description="Low complexity" evidence="1">
    <location>
        <begin position="666"/>
        <end position="679"/>
    </location>
</feature>
<evidence type="ECO:0000313" key="2">
    <source>
        <dbReference type="EMBL" id="KAK7695182.1"/>
    </source>
</evidence>
<reference evidence="2 3" key="1">
    <citation type="submission" date="2022-09" db="EMBL/GenBank/DDBJ databases">
        <authorList>
            <person name="Palmer J.M."/>
        </authorList>
    </citation>
    <scope>NUCLEOTIDE SEQUENCE [LARGE SCALE GENOMIC DNA]</scope>
    <source>
        <strain evidence="2 3">DSM 7382</strain>
    </source>
</reference>
<feature type="compositionally biased region" description="Pro residues" evidence="1">
    <location>
        <begin position="73"/>
        <end position="87"/>
    </location>
</feature>
<feature type="compositionally biased region" description="Low complexity" evidence="1">
    <location>
        <begin position="403"/>
        <end position="419"/>
    </location>
</feature>
<feature type="compositionally biased region" description="Polar residues" evidence="1">
    <location>
        <begin position="279"/>
        <end position="316"/>
    </location>
</feature>
<feature type="compositionally biased region" description="Basic residues" evidence="1">
    <location>
        <begin position="616"/>
        <end position="627"/>
    </location>
</feature>
<feature type="region of interest" description="Disordered" evidence="1">
    <location>
        <begin position="771"/>
        <end position="829"/>
    </location>
</feature>
<proteinExistence type="predicted"/>
<feature type="compositionally biased region" description="Low complexity" evidence="1">
    <location>
        <begin position="630"/>
        <end position="643"/>
    </location>
</feature>
<feature type="compositionally biased region" description="Low complexity" evidence="1">
    <location>
        <begin position="343"/>
        <end position="355"/>
    </location>
</feature>
<feature type="region of interest" description="Disordered" evidence="1">
    <location>
        <begin position="338"/>
        <end position="503"/>
    </location>
</feature>
<feature type="compositionally biased region" description="Polar residues" evidence="1">
    <location>
        <begin position="152"/>
        <end position="162"/>
    </location>
</feature>
<feature type="region of interest" description="Disordered" evidence="1">
    <location>
        <begin position="603"/>
        <end position="691"/>
    </location>
</feature>
<gene>
    <name evidence="2" type="ORF">QCA50_002372</name>
</gene>
<feature type="region of interest" description="Disordered" evidence="1">
    <location>
        <begin position="838"/>
        <end position="857"/>
    </location>
</feature>
<evidence type="ECO:0000313" key="3">
    <source>
        <dbReference type="Proteomes" id="UP001385951"/>
    </source>
</evidence>
<feature type="compositionally biased region" description="Low complexity" evidence="1">
    <location>
        <begin position="206"/>
        <end position="216"/>
    </location>
</feature>
<dbReference type="AlphaFoldDB" id="A0AAW0GRC0"/>